<evidence type="ECO:0000256" key="3">
    <source>
        <dbReference type="ARBA" id="ARBA00022691"/>
    </source>
</evidence>
<dbReference type="PANTHER" id="PTHR22807">
    <property type="entry name" value="NOP2 YEAST -RELATED NOL1/NOP2/FMU SUN DOMAIN-CONTAINING"/>
    <property type="match status" value="1"/>
</dbReference>
<dbReference type="InterPro" id="IPR029063">
    <property type="entry name" value="SAM-dependent_MTases_sf"/>
</dbReference>
<feature type="domain" description="SAM-dependent MTase RsmB/NOP-type" evidence="5">
    <location>
        <begin position="1"/>
        <end position="124"/>
    </location>
</feature>
<name>A0A645GNR9_9ZZZZ</name>
<dbReference type="SUPFAM" id="SSF53335">
    <property type="entry name" value="S-adenosyl-L-methionine-dependent methyltransferases"/>
    <property type="match status" value="1"/>
</dbReference>
<gene>
    <name evidence="6" type="primary">rsmB_29</name>
    <name evidence="6" type="ORF">SDC9_173016</name>
</gene>
<dbReference type="GO" id="GO:0003723">
    <property type="term" value="F:RNA binding"/>
    <property type="evidence" value="ECO:0007669"/>
    <property type="project" value="UniProtKB-KW"/>
</dbReference>
<evidence type="ECO:0000313" key="6">
    <source>
        <dbReference type="EMBL" id="MPN25604.1"/>
    </source>
</evidence>
<keyword evidence="1 6" id="KW-0489">Methyltransferase</keyword>
<dbReference type="GO" id="GO:0001510">
    <property type="term" value="P:RNA methylation"/>
    <property type="evidence" value="ECO:0007669"/>
    <property type="project" value="InterPro"/>
</dbReference>
<sequence length="124" mass="13747">MLTAEPGNLAGEFDLVMADVPCSNTGVFRRRPDALWRFDHGELTKIAALQHSILDAAAARVAPGGQLVYSTCSIEPEENDRQMEAFTAEHPDFSLGGREFLLPCREHDGAYACLLRRSSRSIRR</sequence>
<dbReference type="PROSITE" id="PS51686">
    <property type="entry name" value="SAM_MT_RSMB_NOP"/>
    <property type="match status" value="1"/>
</dbReference>
<reference evidence="6" key="1">
    <citation type="submission" date="2019-08" db="EMBL/GenBank/DDBJ databases">
        <authorList>
            <person name="Kucharzyk K."/>
            <person name="Murdoch R.W."/>
            <person name="Higgins S."/>
            <person name="Loffler F."/>
        </authorList>
    </citation>
    <scope>NUCLEOTIDE SEQUENCE</scope>
</reference>
<protein>
    <submittedName>
        <fullName evidence="6">Ribosomal RNA small subunit methyltransferase B</fullName>
        <ecNumber evidence="6">2.1.1.176</ecNumber>
    </submittedName>
</protein>
<comment type="caution">
    <text evidence="6">The sequence shown here is derived from an EMBL/GenBank/DDBJ whole genome shotgun (WGS) entry which is preliminary data.</text>
</comment>
<dbReference type="AlphaFoldDB" id="A0A645GNR9"/>
<dbReference type="EC" id="2.1.1.176" evidence="6"/>
<organism evidence="6">
    <name type="scientific">bioreactor metagenome</name>
    <dbReference type="NCBI Taxonomy" id="1076179"/>
    <lineage>
        <taxon>unclassified sequences</taxon>
        <taxon>metagenomes</taxon>
        <taxon>ecological metagenomes</taxon>
    </lineage>
</organism>
<dbReference type="PANTHER" id="PTHR22807:SF53">
    <property type="entry name" value="RIBOSOMAL RNA SMALL SUBUNIT METHYLTRANSFERASE B-RELATED"/>
    <property type="match status" value="1"/>
</dbReference>
<dbReference type="Gene3D" id="3.40.50.150">
    <property type="entry name" value="Vaccinia Virus protein VP39"/>
    <property type="match status" value="1"/>
</dbReference>
<keyword evidence="4" id="KW-0694">RNA-binding</keyword>
<evidence type="ECO:0000256" key="1">
    <source>
        <dbReference type="ARBA" id="ARBA00022603"/>
    </source>
</evidence>
<dbReference type="GO" id="GO:0008173">
    <property type="term" value="F:RNA methyltransferase activity"/>
    <property type="evidence" value="ECO:0007669"/>
    <property type="project" value="InterPro"/>
</dbReference>
<dbReference type="InterPro" id="IPR049560">
    <property type="entry name" value="MeTrfase_RsmB-F_NOP2_cat"/>
</dbReference>
<evidence type="ECO:0000256" key="4">
    <source>
        <dbReference type="ARBA" id="ARBA00022884"/>
    </source>
</evidence>
<dbReference type="Pfam" id="PF01189">
    <property type="entry name" value="Methyltr_RsmB-F"/>
    <property type="match status" value="1"/>
</dbReference>
<dbReference type="PRINTS" id="PR02008">
    <property type="entry name" value="RCMTFAMILY"/>
</dbReference>
<accession>A0A645GNR9</accession>
<dbReference type="InterPro" id="IPR001678">
    <property type="entry name" value="MeTrfase_RsmB-F_NOP2_dom"/>
</dbReference>
<dbReference type="InterPro" id="IPR023267">
    <property type="entry name" value="RCMT"/>
</dbReference>
<keyword evidence="2 6" id="KW-0808">Transferase</keyword>
<evidence type="ECO:0000256" key="2">
    <source>
        <dbReference type="ARBA" id="ARBA00022679"/>
    </source>
</evidence>
<dbReference type="EMBL" id="VSSQ01074840">
    <property type="protein sequence ID" value="MPN25604.1"/>
    <property type="molecule type" value="Genomic_DNA"/>
</dbReference>
<keyword evidence="3" id="KW-0949">S-adenosyl-L-methionine</keyword>
<proteinExistence type="predicted"/>
<evidence type="ECO:0000259" key="5">
    <source>
        <dbReference type="PROSITE" id="PS51686"/>
    </source>
</evidence>